<proteinExistence type="predicted"/>
<keyword evidence="3" id="KW-1185">Reference proteome</keyword>
<evidence type="ECO:0000256" key="1">
    <source>
        <dbReference type="SAM" id="MobiDB-lite"/>
    </source>
</evidence>
<accession>A0ABQ9TNG5</accession>
<name>A0ABQ9TNG5_SAGOE</name>
<dbReference type="Proteomes" id="UP001266305">
    <property type="component" value="Unassembled WGS sequence"/>
</dbReference>
<organism evidence="2 3">
    <name type="scientific">Saguinus oedipus</name>
    <name type="common">Cotton-top tamarin</name>
    <name type="synonym">Oedipomidas oedipus</name>
    <dbReference type="NCBI Taxonomy" id="9490"/>
    <lineage>
        <taxon>Eukaryota</taxon>
        <taxon>Metazoa</taxon>
        <taxon>Chordata</taxon>
        <taxon>Craniata</taxon>
        <taxon>Vertebrata</taxon>
        <taxon>Euteleostomi</taxon>
        <taxon>Mammalia</taxon>
        <taxon>Eutheria</taxon>
        <taxon>Euarchontoglires</taxon>
        <taxon>Primates</taxon>
        <taxon>Haplorrhini</taxon>
        <taxon>Platyrrhini</taxon>
        <taxon>Cebidae</taxon>
        <taxon>Callitrichinae</taxon>
        <taxon>Saguinus</taxon>
    </lineage>
</organism>
<reference evidence="2 3" key="1">
    <citation type="submission" date="2023-05" db="EMBL/GenBank/DDBJ databases">
        <title>B98-5 Cell Line De Novo Hybrid Assembly: An Optical Mapping Approach.</title>
        <authorList>
            <person name="Kananen K."/>
            <person name="Auerbach J.A."/>
            <person name="Kautto E."/>
            <person name="Blachly J.S."/>
        </authorList>
    </citation>
    <scope>NUCLEOTIDE SEQUENCE [LARGE SCALE GENOMIC DNA]</scope>
    <source>
        <strain evidence="2">B95-8</strain>
        <tissue evidence="2">Cell line</tissue>
    </source>
</reference>
<sequence length="111" mass="11462">MERAQSALAQSLLAALELGRLGDPRRGPASDPPRGPGPTLLPPDAGGAAERGGTHARRRQPSAEAPRPLAETVARWRPKQPSPRPAPCQSVMERPPKAAAGAAGRGAWGPS</sequence>
<comment type="caution">
    <text evidence="2">The sequence shown here is derived from an EMBL/GenBank/DDBJ whole genome shotgun (WGS) entry which is preliminary data.</text>
</comment>
<dbReference type="EMBL" id="JASSZA010000020">
    <property type="protein sequence ID" value="KAK2086085.1"/>
    <property type="molecule type" value="Genomic_DNA"/>
</dbReference>
<evidence type="ECO:0000313" key="2">
    <source>
        <dbReference type="EMBL" id="KAK2086085.1"/>
    </source>
</evidence>
<evidence type="ECO:0000313" key="3">
    <source>
        <dbReference type="Proteomes" id="UP001266305"/>
    </source>
</evidence>
<gene>
    <name evidence="2" type="ORF">P7K49_035510</name>
</gene>
<feature type="region of interest" description="Disordered" evidence="1">
    <location>
        <begin position="19"/>
        <end position="111"/>
    </location>
</feature>
<protein>
    <submittedName>
        <fullName evidence="2">Uncharacterized protein</fullName>
    </submittedName>
</protein>
<feature type="compositionally biased region" description="Pro residues" evidence="1">
    <location>
        <begin position="30"/>
        <end position="41"/>
    </location>
</feature>